<feature type="transmembrane region" description="Helical" evidence="7">
    <location>
        <begin position="12"/>
        <end position="37"/>
    </location>
</feature>
<evidence type="ECO:0000256" key="7">
    <source>
        <dbReference type="RuleBase" id="RU361218"/>
    </source>
</evidence>
<dbReference type="PRINTS" id="PR00259">
    <property type="entry name" value="TMFOUR"/>
</dbReference>
<dbReference type="GO" id="GO:0005886">
    <property type="term" value="C:plasma membrane"/>
    <property type="evidence" value="ECO:0007669"/>
    <property type="project" value="TreeGrafter"/>
</dbReference>
<dbReference type="OrthoDB" id="438211at2759"/>
<dbReference type="Proteomes" id="UP000824540">
    <property type="component" value="Unassembled WGS sequence"/>
</dbReference>
<dbReference type="InterPro" id="IPR018499">
    <property type="entry name" value="Tetraspanin/Peripherin"/>
</dbReference>
<name>A0A8T2PKZ6_9TELE</name>
<dbReference type="PANTHER" id="PTHR19282">
    <property type="entry name" value="TETRASPANIN"/>
    <property type="match status" value="1"/>
</dbReference>
<accession>A0A8T2PKZ6</accession>
<comment type="caution">
    <text evidence="8">The sequence shown here is derived from an EMBL/GenBank/DDBJ whole genome shotgun (WGS) entry which is preliminary data.</text>
</comment>
<feature type="transmembrane region" description="Helical" evidence="7">
    <location>
        <begin position="222"/>
        <end position="248"/>
    </location>
</feature>
<feature type="disulfide bond" evidence="6">
    <location>
        <begin position="152"/>
        <end position="168"/>
    </location>
</feature>
<evidence type="ECO:0000256" key="2">
    <source>
        <dbReference type="ARBA" id="ARBA00006840"/>
    </source>
</evidence>
<keyword evidence="4 7" id="KW-1133">Transmembrane helix</keyword>
<evidence type="ECO:0000313" key="8">
    <source>
        <dbReference type="EMBL" id="KAG9350238.1"/>
    </source>
</evidence>
<keyword evidence="3 7" id="KW-0812">Transmembrane</keyword>
<keyword evidence="9" id="KW-1185">Reference proteome</keyword>
<dbReference type="EMBL" id="JAFBMS010000008">
    <property type="protein sequence ID" value="KAG9350238.1"/>
    <property type="molecule type" value="Genomic_DNA"/>
</dbReference>
<evidence type="ECO:0000256" key="6">
    <source>
        <dbReference type="PIRSR" id="PIRSR002419-1"/>
    </source>
</evidence>
<dbReference type="SUPFAM" id="SSF48652">
    <property type="entry name" value="Tetraspanin"/>
    <property type="match status" value="1"/>
</dbReference>
<gene>
    <name evidence="8" type="ORF">JZ751_026592</name>
</gene>
<dbReference type="Pfam" id="PF00335">
    <property type="entry name" value="Tetraspanin"/>
    <property type="match status" value="1"/>
</dbReference>
<sequence>MISQACISLTKYFLFLFNLIFFCLGTLLLILGLWIVFEETSFFMPAPSSVSLSILSYFLAIGGTVTMAIGFFGCLGALKEVKCMLGMYFFILTILLAAQVVGGVLFFTQRTSLEENFGKQVLQIIDSVRKNETSQNNFEKTLFYVQREIQCCGWNGPHDWKSLVPCSCYQPANNSVVEPYQEFSNGSEIVCPCQSIFPTQNHTCIAYEQGCKAAFQGWLEDNMLFCLGILFAVVVVELSGMTLSMCLYRHINLDYSELTRYS</sequence>
<dbReference type="PANTHER" id="PTHR19282:SF44">
    <property type="entry name" value="CD82 ANTIGEN"/>
    <property type="match status" value="1"/>
</dbReference>
<dbReference type="InterPro" id="IPR018503">
    <property type="entry name" value="Tetraspanin_CS"/>
</dbReference>
<comment type="similarity">
    <text evidence="2 7">Belongs to the tetraspanin (TM4SF) family.</text>
</comment>
<keyword evidence="6" id="KW-1015">Disulfide bond</keyword>
<evidence type="ECO:0000256" key="5">
    <source>
        <dbReference type="ARBA" id="ARBA00023136"/>
    </source>
</evidence>
<dbReference type="InterPro" id="IPR008952">
    <property type="entry name" value="Tetraspanin_EC2_sf"/>
</dbReference>
<dbReference type="PROSITE" id="PS00421">
    <property type="entry name" value="TM4_1"/>
    <property type="match status" value="1"/>
</dbReference>
<feature type="transmembrane region" description="Helical" evidence="7">
    <location>
        <begin position="57"/>
        <end position="78"/>
    </location>
</feature>
<keyword evidence="5 7" id="KW-0472">Membrane</keyword>
<feature type="transmembrane region" description="Helical" evidence="7">
    <location>
        <begin position="85"/>
        <end position="107"/>
    </location>
</feature>
<protein>
    <recommendedName>
        <fullName evidence="7">Tetraspanin</fullName>
    </recommendedName>
</protein>
<evidence type="ECO:0000256" key="4">
    <source>
        <dbReference type="ARBA" id="ARBA00022989"/>
    </source>
</evidence>
<dbReference type="AlphaFoldDB" id="A0A8T2PKZ6"/>
<dbReference type="Gene3D" id="1.10.1450.10">
    <property type="entry name" value="Tetraspanin"/>
    <property type="match status" value="1"/>
</dbReference>
<comment type="subcellular location">
    <subcellularLocation>
        <location evidence="1 7">Membrane</location>
        <topology evidence="1 7">Multi-pass membrane protein</topology>
    </subcellularLocation>
</comment>
<dbReference type="PIRSF" id="PIRSF002419">
    <property type="entry name" value="Tetraspanin"/>
    <property type="match status" value="1"/>
</dbReference>
<organism evidence="8 9">
    <name type="scientific">Albula glossodonta</name>
    <name type="common">roundjaw bonefish</name>
    <dbReference type="NCBI Taxonomy" id="121402"/>
    <lineage>
        <taxon>Eukaryota</taxon>
        <taxon>Metazoa</taxon>
        <taxon>Chordata</taxon>
        <taxon>Craniata</taxon>
        <taxon>Vertebrata</taxon>
        <taxon>Euteleostomi</taxon>
        <taxon>Actinopterygii</taxon>
        <taxon>Neopterygii</taxon>
        <taxon>Teleostei</taxon>
        <taxon>Albuliformes</taxon>
        <taxon>Albulidae</taxon>
        <taxon>Albula</taxon>
    </lineage>
</organism>
<proteinExistence type="inferred from homology"/>
<evidence type="ECO:0000256" key="3">
    <source>
        <dbReference type="ARBA" id="ARBA00022692"/>
    </source>
</evidence>
<evidence type="ECO:0000313" key="9">
    <source>
        <dbReference type="Proteomes" id="UP000824540"/>
    </source>
</evidence>
<dbReference type="InterPro" id="IPR000301">
    <property type="entry name" value="Tetraspanin_animals"/>
</dbReference>
<evidence type="ECO:0000256" key="1">
    <source>
        <dbReference type="ARBA" id="ARBA00004141"/>
    </source>
</evidence>
<reference evidence="8" key="1">
    <citation type="thesis" date="2021" institute="BYU ScholarsArchive" country="Provo, UT, USA">
        <title>Applications of and Algorithms for Genome Assembly and Genomic Analyses with an Emphasis on Marine Teleosts.</title>
        <authorList>
            <person name="Pickett B.D."/>
        </authorList>
    </citation>
    <scope>NUCLEOTIDE SEQUENCE</scope>
    <source>
        <strain evidence="8">HI-2016</strain>
    </source>
</reference>